<evidence type="ECO:0000313" key="7">
    <source>
        <dbReference type="Proteomes" id="UP000193834"/>
    </source>
</evidence>
<proteinExistence type="inferred from homology"/>
<dbReference type="EMBL" id="FXAZ01000004">
    <property type="protein sequence ID" value="SMG50337.1"/>
    <property type="molecule type" value="Genomic_DNA"/>
</dbReference>
<dbReference type="Pfam" id="PF17954">
    <property type="entry name" value="Pirin_C_2"/>
    <property type="match status" value="1"/>
</dbReference>
<dbReference type="InterPro" id="IPR011051">
    <property type="entry name" value="RmlC_Cupin_sf"/>
</dbReference>
<feature type="domain" description="Quercetin 2,3-dioxygenase C-terminal cupin" evidence="5">
    <location>
        <begin position="160"/>
        <end position="237"/>
    </location>
</feature>
<evidence type="ECO:0000256" key="3">
    <source>
        <dbReference type="RuleBase" id="RU003457"/>
    </source>
</evidence>
<dbReference type="STRING" id="1852522.SAMN06295960_3109"/>
<reference evidence="6 7" key="1">
    <citation type="submission" date="2017-04" db="EMBL/GenBank/DDBJ databases">
        <authorList>
            <person name="Afonso C.L."/>
            <person name="Miller P.J."/>
            <person name="Scott M.A."/>
            <person name="Spackman E."/>
            <person name="Goraichik I."/>
            <person name="Dimitrov K.M."/>
            <person name="Suarez D.L."/>
            <person name="Swayne D.E."/>
        </authorList>
    </citation>
    <scope>NUCLEOTIDE SEQUENCE [LARGE SCALE GENOMIC DNA]</scope>
    <source>
        <strain evidence="6 7">11</strain>
    </source>
</reference>
<comment type="similarity">
    <text evidence="1 3">Belongs to the pirin family.</text>
</comment>
<dbReference type="PANTHER" id="PTHR43212:SF3">
    <property type="entry name" value="QUERCETIN 2,3-DIOXYGENASE"/>
    <property type="match status" value="1"/>
</dbReference>
<keyword evidence="2" id="KW-0408">Iron</keyword>
<comment type="cofactor">
    <cofactor evidence="2">
        <name>Fe cation</name>
        <dbReference type="ChEBI" id="CHEBI:24875"/>
    </cofactor>
    <text evidence="2">Binds 1 Fe cation per subunit.</text>
</comment>
<accession>A0A1X7L9V4</accession>
<dbReference type="Pfam" id="PF02678">
    <property type="entry name" value="Pirin"/>
    <property type="match status" value="1"/>
</dbReference>
<organism evidence="6 7">
    <name type="scientific">Paenibacillus aquistagni</name>
    <dbReference type="NCBI Taxonomy" id="1852522"/>
    <lineage>
        <taxon>Bacteria</taxon>
        <taxon>Bacillati</taxon>
        <taxon>Bacillota</taxon>
        <taxon>Bacilli</taxon>
        <taxon>Bacillales</taxon>
        <taxon>Paenibacillaceae</taxon>
        <taxon>Paenibacillus</taxon>
    </lineage>
</organism>
<keyword evidence="7" id="KW-1185">Reference proteome</keyword>
<dbReference type="InterPro" id="IPR014710">
    <property type="entry name" value="RmlC-like_jellyroll"/>
</dbReference>
<dbReference type="InterPro" id="IPR003829">
    <property type="entry name" value="Pirin_N_dom"/>
</dbReference>
<evidence type="ECO:0000313" key="6">
    <source>
        <dbReference type="EMBL" id="SMG50337.1"/>
    </source>
</evidence>
<dbReference type="PIRSF" id="PIRSF006232">
    <property type="entry name" value="Pirin"/>
    <property type="match status" value="1"/>
</dbReference>
<evidence type="ECO:0000256" key="1">
    <source>
        <dbReference type="ARBA" id="ARBA00008416"/>
    </source>
</evidence>
<feature type="binding site" evidence="2">
    <location>
        <position position="105"/>
    </location>
    <ligand>
        <name>Fe cation</name>
        <dbReference type="ChEBI" id="CHEBI:24875"/>
    </ligand>
</feature>
<dbReference type="SUPFAM" id="SSF51182">
    <property type="entry name" value="RmlC-like cupins"/>
    <property type="match status" value="1"/>
</dbReference>
<evidence type="ECO:0008006" key="8">
    <source>
        <dbReference type="Google" id="ProtNLM"/>
    </source>
</evidence>
<feature type="domain" description="Pirin N-terminal" evidence="4">
    <location>
        <begin position="13"/>
        <end position="122"/>
    </location>
</feature>
<feature type="binding site" evidence="2">
    <location>
        <position position="107"/>
    </location>
    <ligand>
        <name>Fe cation</name>
        <dbReference type="ChEBI" id="CHEBI:24875"/>
    </ligand>
</feature>
<dbReference type="GO" id="GO:0046872">
    <property type="term" value="F:metal ion binding"/>
    <property type="evidence" value="ECO:0007669"/>
    <property type="project" value="UniProtKB-KW"/>
</dbReference>
<feature type="binding site" evidence="2">
    <location>
        <position position="63"/>
    </location>
    <ligand>
        <name>Fe cation</name>
        <dbReference type="ChEBI" id="CHEBI:24875"/>
    </ligand>
</feature>
<dbReference type="PANTHER" id="PTHR43212">
    <property type="entry name" value="QUERCETIN 2,3-DIOXYGENASE"/>
    <property type="match status" value="1"/>
</dbReference>
<gene>
    <name evidence="6" type="ORF">SAMN06295960_3109</name>
</gene>
<feature type="binding site" evidence="2">
    <location>
        <position position="61"/>
    </location>
    <ligand>
        <name>Fe cation</name>
        <dbReference type="ChEBI" id="CHEBI:24875"/>
    </ligand>
</feature>
<dbReference type="Gene3D" id="2.60.120.10">
    <property type="entry name" value="Jelly Rolls"/>
    <property type="match status" value="2"/>
</dbReference>
<dbReference type="InterPro" id="IPR012093">
    <property type="entry name" value="Pirin"/>
</dbReference>
<evidence type="ECO:0000259" key="4">
    <source>
        <dbReference type="Pfam" id="PF02678"/>
    </source>
</evidence>
<name>A0A1X7L9V4_9BACL</name>
<keyword evidence="2" id="KW-0479">Metal-binding</keyword>
<dbReference type="Proteomes" id="UP000193834">
    <property type="component" value="Unassembled WGS sequence"/>
</dbReference>
<dbReference type="InterPro" id="IPR041602">
    <property type="entry name" value="Quercetinase_C"/>
</dbReference>
<sequence length="238" mass="27113">MSTMNTLVRRADERYFANHGWLKSYHSYSFADYYDPENMYFSYMRVLNDDFLAPATGFDLHPHREMEIVSIPLAGELEHKDNTGNTEVIVPGQIQRMSAGTGIYHSEYNASFEKTLNFLQLWFFPTSKDIEPSYETITYGLENLHNTLLPVVSAASPGPHAASIHQDLTLYLSQPEKGQVLTFKQKPDRSTYIFVIDGQISLNDGTVLNRRDDARITEAENIIITPNEAAHFMLIDLP</sequence>
<dbReference type="AlphaFoldDB" id="A0A1X7L9V4"/>
<evidence type="ECO:0000259" key="5">
    <source>
        <dbReference type="Pfam" id="PF17954"/>
    </source>
</evidence>
<evidence type="ECO:0000256" key="2">
    <source>
        <dbReference type="PIRSR" id="PIRSR006232-1"/>
    </source>
</evidence>
<protein>
    <recommendedName>
        <fullName evidence="8">Pirin N-terminal domain-containing protein</fullName>
    </recommendedName>
</protein>
<dbReference type="CDD" id="cd02910">
    <property type="entry name" value="cupin_Yhhw_N"/>
    <property type="match status" value="1"/>
</dbReference>
<dbReference type="RefSeq" id="WP_244903424.1">
    <property type="nucleotide sequence ID" value="NZ_FXAZ01000004.1"/>
</dbReference>